<protein>
    <submittedName>
        <fullName evidence="1">Uncharacterized protein</fullName>
    </submittedName>
</protein>
<evidence type="ECO:0000313" key="2">
    <source>
        <dbReference type="Proteomes" id="UP001345827"/>
    </source>
</evidence>
<keyword evidence="2" id="KW-1185">Reference proteome</keyword>
<reference evidence="1 2" key="1">
    <citation type="submission" date="2023-06" db="EMBL/GenBank/DDBJ databases">
        <title>Black Yeasts Isolated from many extreme environments.</title>
        <authorList>
            <person name="Coleine C."/>
            <person name="Stajich J.E."/>
            <person name="Selbmann L."/>
        </authorList>
    </citation>
    <scope>NUCLEOTIDE SEQUENCE [LARGE SCALE GENOMIC DNA]</scope>
    <source>
        <strain evidence="1 2">CCFEE 5887</strain>
    </source>
</reference>
<dbReference type="AlphaFoldDB" id="A0AAV9Q1L6"/>
<dbReference type="Proteomes" id="UP001345827">
    <property type="component" value="Unassembled WGS sequence"/>
</dbReference>
<name>A0AAV9Q1L6_9PEZI</name>
<organism evidence="1 2">
    <name type="scientific">Vermiconidia calcicola</name>
    <dbReference type="NCBI Taxonomy" id="1690605"/>
    <lineage>
        <taxon>Eukaryota</taxon>
        <taxon>Fungi</taxon>
        <taxon>Dikarya</taxon>
        <taxon>Ascomycota</taxon>
        <taxon>Pezizomycotina</taxon>
        <taxon>Dothideomycetes</taxon>
        <taxon>Dothideomycetidae</taxon>
        <taxon>Mycosphaerellales</taxon>
        <taxon>Extremaceae</taxon>
        <taxon>Vermiconidia</taxon>
    </lineage>
</organism>
<accession>A0AAV9Q1L6</accession>
<proteinExistence type="predicted"/>
<dbReference type="EMBL" id="JAXLQG010000013">
    <property type="protein sequence ID" value="KAK5533388.1"/>
    <property type="molecule type" value="Genomic_DNA"/>
</dbReference>
<evidence type="ECO:0000313" key="1">
    <source>
        <dbReference type="EMBL" id="KAK5533388.1"/>
    </source>
</evidence>
<sequence length="128" mass="14283">MEQPTSGPKLSCGNQPVLLTELKALEKHPTGEGFSHLGMDGVWREFDKDGKVWSYQTLSPEEIKEMVNVWPEDIRNFLEKELRGVDGRNVKDMAQLLHPDADIMPPVLQSAIVGHQQVTSASQKNSTS</sequence>
<comment type="caution">
    <text evidence="1">The sequence shown here is derived from an EMBL/GenBank/DDBJ whole genome shotgun (WGS) entry which is preliminary data.</text>
</comment>
<gene>
    <name evidence="1" type="ORF">LTR25_007254</name>
</gene>